<dbReference type="InterPro" id="IPR050326">
    <property type="entry name" value="NAD_dep_DNA_ligaseB"/>
</dbReference>
<dbReference type="Pfam" id="PF14743">
    <property type="entry name" value="DNA_ligase_OB_2"/>
    <property type="match status" value="1"/>
</dbReference>
<organism evidence="6 7">
    <name type="scientific">Malonomonas rubra DSM 5091</name>
    <dbReference type="NCBI Taxonomy" id="1122189"/>
    <lineage>
        <taxon>Bacteria</taxon>
        <taxon>Pseudomonadati</taxon>
        <taxon>Thermodesulfobacteriota</taxon>
        <taxon>Desulfuromonadia</taxon>
        <taxon>Desulfuromonadales</taxon>
        <taxon>Geopsychrobacteraceae</taxon>
        <taxon>Malonomonas</taxon>
    </lineage>
</organism>
<dbReference type="PROSITE" id="PS51257">
    <property type="entry name" value="PROKAR_LIPOPROTEIN"/>
    <property type="match status" value="1"/>
</dbReference>
<evidence type="ECO:0000259" key="5">
    <source>
        <dbReference type="Pfam" id="PF14743"/>
    </source>
</evidence>
<dbReference type="NCBIfam" id="NF006592">
    <property type="entry name" value="PRK09125.1"/>
    <property type="match status" value="1"/>
</dbReference>
<keyword evidence="1 6" id="KW-0436">Ligase</keyword>
<dbReference type="EMBL" id="FQZT01000005">
    <property type="protein sequence ID" value="SHJ18214.1"/>
    <property type="molecule type" value="Genomic_DNA"/>
</dbReference>
<dbReference type="InterPro" id="IPR012340">
    <property type="entry name" value="NA-bd_OB-fold"/>
</dbReference>
<feature type="domain" description="DNA ligase OB-like" evidence="5">
    <location>
        <begin position="218"/>
        <end position="283"/>
    </location>
</feature>
<dbReference type="PANTHER" id="PTHR47810:SF1">
    <property type="entry name" value="DNA LIGASE B"/>
    <property type="match status" value="1"/>
</dbReference>
<keyword evidence="7" id="KW-1185">Reference proteome</keyword>
<reference evidence="6 7" key="1">
    <citation type="submission" date="2016-11" db="EMBL/GenBank/DDBJ databases">
        <authorList>
            <person name="Jaros S."/>
            <person name="Januszkiewicz K."/>
            <person name="Wedrychowicz H."/>
        </authorList>
    </citation>
    <scope>NUCLEOTIDE SEQUENCE [LARGE SCALE GENOMIC DNA]</scope>
    <source>
        <strain evidence="6 7">DSM 5091</strain>
    </source>
</reference>
<dbReference type="Gene3D" id="3.30.1490.70">
    <property type="match status" value="1"/>
</dbReference>
<evidence type="ECO:0000313" key="6">
    <source>
        <dbReference type="EMBL" id="SHJ18214.1"/>
    </source>
</evidence>
<dbReference type="PANTHER" id="PTHR47810">
    <property type="entry name" value="DNA LIGASE"/>
    <property type="match status" value="1"/>
</dbReference>
<evidence type="ECO:0000256" key="1">
    <source>
        <dbReference type="ARBA" id="ARBA00022598"/>
    </source>
</evidence>
<accession>A0A1M6H7S6</accession>
<protein>
    <submittedName>
        <fullName evidence="6">DNA ligase-1</fullName>
    </submittedName>
</protein>
<dbReference type="GO" id="GO:0006281">
    <property type="term" value="P:DNA repair"/>
    <property type="evidence" value="ECO:0007669"/>
    <property type="project" value="UniProtKB-KW"/>
</dbReference>
<dbReference type="STRING" id="1122189.SAMN02745165_01721"/>
<dbReference type="CDD" id="cd07896">
    <property type="entry name" value="Adenylation_kDNA_ligase_like"/>
    <property type="match status" value="1"/>
</dbReference>
<dbReference type="SUPFAM" id="SSF56091">
    <property type="entry name" value="DNA ligase/mRNA capping enzyme, catalytic domain"/>
    <property type="match status" value="1"/>
</dbReference>
<dbReference type="SUPFAM" id="SSF50249">
    <property type="entry name" value="Nucleic acid-binding proteins"/>
    <property type="match status" value="1"/>
</dbReference>
<name>A0A1M6H7S6_MALRU</name>
<proteinExistence type="predicted"/>
<dbReference type="GO" id="GO:0016874">
    <property type="term" value="F:ligase activity"/>
    <property type="evidence" value="ECO:0007669"/>
    <property type="project" value="UniProtKB-KW"/>
</dbReference>
<dbReference type="Gene3D" id="3.30.470.30">
    <property type="entry name" value="DNA ligase/mRNA capping enzyme"/>
    <property type="match status" value="1"/>
</dbReference>
<keyword evidence="2" id="KW-0235">DNA replication</keyword>
<dbReference type="CDD" id="cd08041">
    <property type="entry name" value="OBF_kDNA_ligase_like"/>
    <property type="match status" value="1"/>
</dbReference>
<dbReference type="InterPro" id="IPR029319">
    <property type="entry name" value="DNA_ligase_OB"/>
</dbReference>
<dbReference type="Gene3D" id="2.40.50.140">
    <property type="entry name" value="Nucleic acid-binding proteins"/>
    <property type="match status" value="1"/>
</dbReference>
<dbReference type="Proteomes" id="UP000184171">
    <property type="component" value="Unassembled WGS sequence"/>
</dbReference>
<evidence type="ECO:0000256" key="2">
    <source>
        <dbReference type="ARBA" id="ARBA00022705"/>
    </source>
</evidence>
<sequence>MSTRTALKSTTALLAVLLSCLLFLAISPGFALELMLPQSYNLQSAQPVSGWLMSEKLDGVRGYWNGKQLLSKNGIAFSPPAEFIRDLPPFALEGELWGGRGRFQRTVSIVKRQQSDGWLHLKFAIFDVPEADGGFSARIERAIEWFRSHPSEHAFVIAQTPVRSQEHLLDELQRIEQLGGEGLIVRNPAALYSAGRSAEILKVKNYRDAEATVVAHLPGKGRNQNRLGALLVELGEGTRFKIGSGFSDAERESPPPLGAIITFKYYGTYKSGIPKFPSFLRVRSDVGL</sequence>
<keyword evidence="3" id="KW-0227">DNA damage</keyword>
<evidence type="ECO:0000256" key="3">
    <source>
        <dbReference type="ARBA" id="ARBA00022763"/>
    </source>
</evidence>
<evidence type="ECO:0000256" key="4">
    <source>
        <dbReference type="ARBA" id="ARBA00023204"/>
    </source>
</evidence>
<gene>
    <name evidence="6" type="ORF">SAMN02745165_01721</name>
</gene>
<dbReference type="RefSeq" id="WP_208610147.1">
    <property type="nucleotide sequence ID" value="NZ_FQZT01000005.1"/>
</dbReference>
<evidence type="ECO:0000313" key="7">
    <source>
        <dbReference type="Proteomes" id="UP000184171"/>
    </source>
</evidence>
<dbReference type="GO" id="GO:0006260">
    <property type="term" value="P:DNA replication"/>
    <property type="evidence" value="ECO:0007669"/>
    <property type="project" value="UniProtKB-KW"/>
</dbReference>
<dbReference type="AlphaFoldDB" id="A0A1M6H7S6"/>
<keyword evidence="4" id="KW-0234">DNA repair</keyword>